<evidence type="ECO:0000313" key="3">
    <source>
        <dbReference type="Proteomes" id="UP000626109"/>
    </source>
</evidence>
<reference evidence="2" key="1">
    <citation type="submission" date="2021-02" db="EMBL/GenBank/DDBJ databases">
        <authorList>
            <person name="Dougan E. K."/>
            <person name="Rhodes N."/>
            <person name="Thang M."/>
            <person name="Chan C."/>
        </authorList>
    </citation>
    <scope>NUCLEOTIDE SEQUENCE</scope>
</reference>
<organism evidence="2 3">
    <name type="scientific">Polarella glacialis</name>
    <name type="common">Dinoflagellate</name>
    <dbReference type="NCBI Taxonomy" id="89957"/>
    <lineage>
        <taxon>Eukaryota</taxon>
        <taxon>Sar</taxon>
        <taxon>Alveolata</taxon>
        <taxon>Dinophyceae</taxon>
        <taxon>Suessiales</taxon>
        <taxon>Suessiaceae</taxon>
        <taxon>Polarella</taxon>
    </lineage>
</organism>
<proteinExistence type="predicted"/>
<evidence type="ECO:0000256" key="1">
    <source>
        <dbReference type="SAM" id="MobiDB-lite"/>
    </source>
</evidence>
<feature type="compositionally biased region" description="Basic residues" evidence="1">
    <location>
        <begin position="386"/>
        <end position="395"/>
    </location>
</feature>
<accession>A0A813L116</accession>
<dbReference type="Proteomes" id="UP000626109">
    <property type="component" value="Unassembled WGS sequence"/>
</dbReference>
<feature type="region of interest" description="Disordered" evidence="1">
    <location>
        <begin position="334"/>
        <end position="395"/>
    </location>
</feature>
<feature type="compositionally biased region" description="Low complexity" evidence="1">
    <location>
        <begin position="340"/>
        <end position="364"/>
    </location>
</feature>
<protein>
    <submittedName>
        <fullName evidence="2">Uncharacterized protein</fullName>
    </submittedName>
</protein>
<gene>
    <name evidence="2" type="ORF">PGLA2088_LOCUS39618</name>
</gene>
<sequence>MLDELHTEGVAESLLRVWSKKESQVWGRLQGAPLQLSAGHREATLRFMDGLARLVSLTPTGWHDAAMLLDISCRAGILAQAEESDSAPPTVPALAAAIVMLMRKDECSCTAPRTADVAPCVSQFADWLHGESSLPQNASAASISSSSASTAASSDDEDLAPVVGSVTVKHILDQERELLSVLNWSVHYTSPVAWIQTFCKRMDIITGKDFATSLSWIFQQSMASAHALAMHSAMSSELPPKRTANGLLCLFLVVARMVPLSHMRPILETTNSEWETLFLESGLATTGLPVCELPLGRLPGVLQSLLTATGTSAKELQEDALAVARLMSRVASAGRENAQRQHTAQQAVQVQQQAEIDQQSSEQQQWKRPERQSDLSFQQPAPGRWQSKRKPRALR</sequence>
<dbReference type="EMBL" id="CAJNNW010033188">
    <property type="protein sequence ID" value="CAE8717609.1"/>
    <property type="molecule type" value="Genomic_DNA"/>
</dbReference>
<comment type="caution">
    <text evidence="2">The sequence shown here is derived from an EMBL/GenBank/DDBJ whole genome shotgun (WGS) entry which is preliminary data.</text>
</comment>
<name>A0A813L116_POLGL</name>
<evidence type="ECO:0000313" key="2">
    <source>
        <dbReference type="EMBL" id="CAE8717609.1"/>
    </source>
</evidence>
<dbReference type="AlphaFoldDB" id="A0A813L116"/>